<keyword evidence="2" id="KW-1185">Reference proteome</keyword>
<sequence>MTTYEKELADQLAQRYPELPLPQMIAKLTEIGVIDYSRCKTLSVREYVNALVRSGCKKMDAMWKASEKFACSYEYIRKCMYYYKDINLC</sequence>
<dbReference type="EMBL" id="ADLD01000010">
    <property type="protein sequence ID" value="EHB92447.1"/>
    <property type="molecule type" value="Genomic_DNA"/>
</dbReference>
<dbReference type="STRING" id="742725.HMPREF9450_01070"/>
<accession>G5H810</accession>
<gene>
    <name evidence="1" type="ORF">HMPREF9450_01070</name>
</gene>
<evidence type="ECO:0000313" key="2">
    <source>
        <dbReference type="Proteomes" id="UP000006008"/>
    </source>
</evidence>
<proteinExistence type="predicted"/>
<name>G5H810_9BACT</name>
<dbReference type="Proteomes" id="UP000006008">
    <property type="component" value="Unassembled WGS sequence"/>
</dbReference>
<reference evidence="1 2" key="1">
    <citation type="submission" date="2011-08" db="EMBL/GenBank/DDBJ databases">
        <title>The Genome Sequence of Alistipes indistinctus YIT 12060.</title>
        <authorList>
            <consortium name="The Broad Institute Genome Sequencing Platform"/>
            <person name="Earl A."/>
            <person name="Ward D."/>
            <person name="Feldgarden M."/>
            <person name="Gevers D."/>
            <person name="Morotomi M."/>
            <person name="Young S.K."/>
            <person name="Zeng Q."/>
            <person name="Gargeya S."/>
            <person name="Fitzgerald M."/>
            <person name="Haas B."/>
            <person name="Abouelleil A."/>
            <person name="Alvarado L."/>
            <person name="Arachchi H.M."/>
            <person name="Berlin A."/>
            <person name="Brown A."/>
            <person name="Chapman S.B."/>
            <person name="Chen Z."/>
            <person name="Dunbar C."/>
            <person name="Freedman E."/>
            <person name="Gearin G."/>
            <person name="Gellesch M."/>
            <person name="Goldberg J."/>
            <person name="Griggs A."/>
            <person name="Gujja S."/>
            <person name="Heiman D."/>
            <person name="Howarth C."/>
            <person name="Larson L."/>
            <person name="Lui A."/>
            <person name="MacDonald P.J.P."/>
            <person name="Montmayeur A."/>
            <person name="Murphy C."/>
            <person name="Neiman D."/>
            <person name="Pearson M."/>
            <person name="Priest M."/>
            <person name="Roberts A."/>
            <person name="Saif S."/>
            <person name="Shea T."/>
            <person name="Shenoy N."/>
            <person name="Sisk P."/>
            <person name="Stolte C."/>
            <person name="Sykes S."/>
            <person name="Wortman J."/>
            <person name="Nusbaum C."/>
            <person name="Birren B."/>
        </authorList>
    </citation>
    <scope>NUCLEOTIDE SEQUENCE [LARGE SCALE GENOMIC DNA]</scope>
    <source>
        <strain evidence="1 2">YIT 12060</strain>
    </source>
</reference>
<dbReference type="HOGENOM" id="CLU_2448114_0_0_10"/>
<protein>
    <submittedName>
        <fullName evidence="1">Uncharacterized protein</fullName>
    </submittedName>
</protein>
<dbReference type="AlphaFoldDB" id="G5H810"/>
<evidence type="ECO:0000313" key="1">
    <source>
        <dbReference type="EMBL" id="EHB92447.1"/>
    </source>
</evidence>
<comment type="caution">
    <text evidence="1">The sequence shown here is derived from an EMBL/GenBank/DDBJ whole genome shotgun (WGS) entry which is preliminary data.</text>
</comment>
<organism evidence="1 2">
    <name type="scientific">Alistipes indistinctus YIT 12060</name>
    <dbReference type="NCBI Taxonomy" id="742725"/>
    <lineage>
        <taxon>Bacteria</taxon>
        <taxon>Pseudomonadati</taxon>
        <taxon>Bacteroidota</taxon>
        <taxon>Bacteroidia</taxon>
        <taxon>Bacteroidales</taxon>
        <taxon>Rikenellaceae</taxon>
        <taxon>Alistipes</taxon>
    </lineage>
</organism>
<dbReference type="PATRIC" id="fig|742725.3.peg.1130"/>
<dbReference type="OrthoDB" id="1004884at2"/>
<dbReference type="RefSeq" id="WP_009133876.1">
    <property type="nucleotide sequence ID" value="NZ_CP102250.1"/>
</dbReference>
<dbReference type="GeneID" id="92815909"/>